<dbReference type="STRING" id="319970.RV00_GL002291"/>
<dbReference type="EMBL" id="JXKM01000004">
    <property type="protein sequence ID" value="OJG36147.1"/>
    <property type="molecule type" value="Genomic_DNA"/>
</dbReference>
<name>A0A1L8SVL4_9ENTE</name>
<protein>
    <recommendedName>
        <fullName evidence="2">Universal stress protein</fullName>
    </recommendedName>
</protein>
<sequence>MISKYKNILVAIDGSDHSERAFDEAVEAAKRDDAKLNVISIINDSELSTSAFSFSKLYAAEKEQIEKDLLKKIQDASRRELENVEPFVELGSPKEKIIDFAKNNEIDLIFLGATGKGEIRLSRIGSTAAYVVNHAPCSVTVIR</sequence>
<evidence type="ECO:0000256" key="1">
    <source>
        <dbReference type="ARBA" id="ARBA00008791"/>
    </source>
</evidence>
<evidence type="ECO:0000313" key="5">
    <source>
        <dbReference type="Proteomes" id="UP000183700"/>
    </source>
</evidence>
<dbReference type="PIRSF" id="PIRSF006276">
    <property type="entry name" value="UspA"/>
    <property type="match status" value="1"/>
</dbReference>
<keyword evidence="5" id="KW-1185">Reference proteome</keyword>
<evidence type="ECO:0000256" key="2">
    <source>
        <dbReference type="PIRNR" id="PIRNR006276"/>
    </source>
</evidence>
<dbReference type="PRINTS" id="PR01438">
    <property type="entry name" value="UNVRSLSTRESS"/>
</dbReference>
<dbReference type="GO" id="GO:0005737">
    <property type="term" value="C:cytoplasm"/>
    <property type="evidence" value="ECO:0007669"/>
    <property type="project" value="UniProtKB-SubCell"/>
</dbReference>
<dbReference type="InterPro" id="IPR014729">
    <property type="entry name" value="Rossmann-like_a/b/a_fold"/>
</dbReference>
<dbReference type="PANTHER" id="PTHR46268">
    <property type="entry name" value="STRESS RESPONSE PROTEIN NHAX"/>
    <property type="match status" value="1"/>
</dbReference>
<accession>A0A1L8SVL4</accession>
<dbReference type="CDD" id="cd00293">
    <property type="entry name" value="USP-like"/>
    <property type="match status" value="1"/>
</dbReference>
<dbReference type="InterPro" id="IPR006015">
    <property type="entry name" value="Universal_stress_UspA"/>
</dbReference>
<dbReference type="SUPFAM" id="SSF52402">
    <property type="entry name" value="Adenine nucleotide alpha hydrolases-like"/>
    <property type="match status" value="1"/>
</dbReference>
<dbReference type="Pfam" id="PF00582">
    <property type="entry name" value="Usp"/>
    <property type="match status" value="1"/>
</dbReference>
<proteinExistence type="inferred from homology"/>
<dbReference type="OrthoDB" id="9777884at2"/>
<keyword evidence="2" id="KW-0963">Cytoplasm</keyword>
<gene>
    <name evidence="4" type="ORF">RV00_GL002291</name>
</gene>
<dbReference type="Proteomes" id="UP000183700">
    <property type="component" value="Unassembled WGS sequence"/>
</dbReference>
<comment type="caution">
    <text evidence="4">The sequence shown here is derived from an EMBL/GenBank/DDBJ whole genome shotgun (WGS) entry which is preliminary data.</text>
</comment>
<reference evidence="4 5" key="1">
    <citation type="submission" date="2014-12" db="EMBL/GenBank/DDBJ databases">
        <title>Draft genome sequences of 29 type strains of Enterococci.</title>
        <authorList>
            <person name="Zhong Z."/>
            <person name="Sun Z."/>
            <person name="Liu W."/>
            <person name="Zhang W."/>
            <person name="Zhang H."/>
        </authorList>
    </citation>
    <scope>NUCLEOTIDE SEQUENCE [LARGE SCALE GENOMIC DNA]</scope>
    <source>
        <strain evidence="4 5">DSM 22802</strain>
    </source>
</reference>
<comment type="similarity">
    <text evidence="1 2">Belongs to the universal stress protein A family.</text>
</comment>
<evidence type="ECO:0000259" key="3">
    <source>
        <dbReference type="Pfam" id="PF00582"/>
    </source>
</evidence>
<evidence type="ECO:0000313" key="4">
    <source>
        <dbReference type="EMBL" id="OJG36147.1"/>
    </source>
</evidence>
<dbReference type="Gene3D" id="3.40.50.620">
    <property type="entry name" value="HUPs"/>
    <property type="match status" value="1"/>
</dbReference>
<comment type="subcellular location">
    <subcellularLocation>
        <location evidence="2">Cytoplasm</location>
    </subcellularLocation>
</comment>
<dbReference type="PANTHER" id="PTHR46268:SF6">
    <property type="entry name" value="UNIVERSAL STRESS PROTEIN UP12"/>
    <property type="match status" value="1"/>
</dbReference>
<dbReference type="AlphaFoldDB" id="A0A1L8SVL4"/>
<dbReference type="InterPro" id="IPR006016">
    <property type="entry name" value="UspA"/>
</dbReference>
<feature type="domain" description="UspA" evidence="3">
    <location>
        <begin position="5"/>
        <end position="143"/>
    </location>
</feature>
<organism evidence="4 5">
    <name type="scientific">Enterococcus devriesei</name>
    <dbReference type="NCBI Taxonomy" id="319970"/>
    <lineage>
        <taxon>Bacteria</taxon>
        <taxon>Bacillati</taxon>
        <taxon>Bacillota</taxon>
        <taxon>Bacilli</taxon>
        <taxon>Lactobacillales</taxon>
        <taxon>Enterococcaceae</taxon>
        <taxon>Enterococcus</taxon>
    </lineage>
</organism>
<dbReference type="RefSeq" id="WP_071862090.1">
    <property type="nucleotide sequence ID" value="NZ_CAURXW010000002.1"/>
</dbReference>